<evidence type="ECO:0000256" key="5">
    <source>
        <dbReference type="ARBA" id="ARBA00022884"/>
    </source>
</evidence>
<gene>
    <name evidence="8" type="primary">rsmB_2</name>
    <name evidence="8" type="ORF">Tther_02201</name>
</gene>
<feature type="binding site" evidence="6">
    <location>
        <position position="274"/>
    </location>
    <ligand>
        <name>S-adenosyl-L-methionine</name>
        <dbReference type="ChEBI" id="CHEBI:59789"/>
    </ligand>
</feature>
<evidence type="ECO:0000256" key="6">
    <source>
        <dbReference type="PROSITE-ProRule" id="PRU01023"/>
    </source>
</evidence>
<dbReference type="InterPro" id="IPR023267">
    <property type="entry name" value="RCMT"/>
</dbReference>
<dbReference type="Proteomes" id="UP000318542">
    <property type="component" value="Unassembled WGS sequence"/>
</dbReference>
<evidence type="ECO:0000313" key="9">
    <source>
        <dbReference type="Proteomes" id="UP000318542"/>
    </source>
</evidence>
<comment type="similarity">
    <text evidence="1 6">Belongs to the class I-like SAM-binding methyltransferase superfamily. RsmB/NOP family.</text>
</comment>
<keyword evidence="5 6" id="KW-0694">RNA-binding</keyword>
<dbReference type="SUPFAM" id="SSF48013">
    <property type="entry name" value="NusB-like"/>
    <property type="match status" value="1"/>
</dbReference>
<dbReference type="Gene3D" id="1.10.940.10">
    <property type="entry name" value="NusB-like"/>
    <property type="match status" value="1"/>
</dbReference>
<dbReference type="PROSITE" id="PS01153">
    <property type="entry name" value="NOL1_NOP2_SUN"/>
    <property type="match status" value="1"/>
</dbReference>
<dbReference type="EMBL" id="VJOL01000053">
    <property type="protein sequence ID" value="TSE28280.1"/>
    <property type="molecule type" value="Genomic_DNA"/>
</dbReference>
<proteinExistence type="inferred from homology"/>
<dbReference type="PROSITE" id="PS51686">
    <property type="entry name" value="SAM_MT_RSMB_NOP"/>
    <property type="match status" value="1"/>
</dbReference>
<evidence type="ECO:0000259" key="7">
    <source>
        <dbReference type="PROSITE" id="PS51686"/>
    </source>
</evidence>
<feature type="active site" description="Nucleophile" evidence="6">
    <location>
        <position position="376"/>
    </location>
</feature>
<dbReference type="InterPro" id="IPR001678">
    <property type="entry name" value="MeTrfase_RsmB-F_NOP2_dom"/>
</dbReference>
<keyword evidence="2 6" id="KW-0489">Methyltransferase</keyword>
<evidence type="ECO:0000256" key="2">
    <source>
        <dbReference type="ARBA" id="ARBA00022603"/>
    </source>
</evidence>
<dbReference type="SUPFAM" id="SSF53335">
    <property type="entry name" value="S-adenosyl-L-methionine-dependent methyltransferases"/>
    <property type="match status" value="1"/>
</dbReference>
<protein>
    <submittedName>
        <fullName evidence="8">Ribosomal RNA small subunit methyltransferase B</fullName>
        <ecNumber evidence="8">2.1.1.176</ecNumber>
    </submittedName>
</protein>
<keyword evidence="9" id="KW-1185">Reference proteome</keyword>
<organism evidence="8 9">
    <name type="scientific">Tepidimonas thermarum</name>
    <dbReference type="NCBI Taxonomy" id="335431"/>
    <lineage>
        <taxon>Bacteria</taxon>
        <taxon>Pseudomonadati</taxon>
        <taxon>Pseudomonadota</taxon>
        <taxon>Betaproteobacteria</taxon>
        <taxon>Burkholderiales</taxon>
        <taxon>Tepidimonas</taxon>
    </lineage>
</organism>
<keyword evidence="4 6" id="KW-0949">S-adenosyl-L-methionine</keyword>
<evidence type="ECO:0000256" key="4">
    <source>
        <dbReference type="ARBA" id="ARBA00022691"/>
    </source>
</evidence>
<comment type="caution">
    <text evidence="8">The sequence shown here is derived from an EMBL/GenBank/DDBJ whole genome shotgun (WGS) entry which is preliminary data.</text>
</comment>
<accession>A0A554WXI5</accession>
<dbReference type="NCBIfam" id="NF008149">
    <property type="entry name" value="PRK10901.1"/>
    <property type="match status" value="1"/>
</dbReference>
<dbReference type="Pfam" id="PF01189">
    <property type="entry name" value="Methyltr_RsmB-F"/>
    <property type="match status" value="1"/>
</dbReference>
<name>A0A554WXI5_9BURK</name>
<dbReference type="OrthoDB" id="9810297at2"/>
<dbReference type="InterPro" id="IPR029063">
    <property type="entry name" value="SAM-dependent_MTases_sf"/>
</dbReference>
<dbReference type="GO" id="GO:0001510">
    <property type="term" value="P:RNA methylation"/>
    <property type="evidence" value="ECO:0007669"/>
    <property type="project" value="InterPro"/>
</dbReference>
<evidence type="ECO:0000256" key="1">
    <source>
        <dbReference type="ARBA" id="ARBA00007494"/>
    </source>
</evidence>
<evidence type="ECO:0000256" key="3">
    <source>
        <dbReference type="ARBA" id="ARBA00022679"/>
    </source>
</evidence>
<sequence length="447" mass="47720">MATPVALSEQLAAVARAVAAVRQGRSLADVLPAVPARLRPGVQALVFLTLRHGGETLALAGLLARRPPAPAVSGLLEAALALLIDGTGYAPHTVVDQAVRALPALRAPALAGFVNACLRRFLRERDALLAQVRATPLGRWNHPDWWVQRLQHDHPDHWAAALEAANQPAPMVLRVNRRQGSRAAYQEQLARLGWLADPIGDDGLVLAQAVPVERLPGWADGAVSVQDGAAQMAAPLLLGQGLPPGARVLDACAAPGGKSAHLLERADLELWALDADATRTQRIHDTMRRLRLSVDGSVRVLTADAGTPQRWWDGRPFDAILLDAPCSASGIVRRHPDVRWLRRAEDVPRLAAEQRRLLAALWPLLAPGGRLLYATCSVFRAEGADVVADFLACHPDARVLPAPGHLLPGGIAADATGQGERFVSAHAMGDNARRGMDGFFYALLGKA</sequence>
<dbReference type="Gene3D" id="1.10.287.730">
    <property type="entry name" value="Helix hairpin bin"/>
    <property type="match status" value="1"/>
</dbReference>
<keyword evidence="3 6" id="KW-0808">Transferase</keyword>
<dbReference type="InterPro" id="IPR049560">
    <property type="entry name" value="MeTrfase_RsmB-F_NOP2_cat"/>
</dbReference>
<feature type="binding site" evidence="6">
    <location>
        <position position="323"/>
    </location>
    <ligand>
        <name>S-adenosyl-L-methionine</name>
        <dbReference type="ChEBI" id="CHEBI:59789"/>
    </ligand>
</feature>
<dbReference type="InterPro" id="IPR054728">
    <property type="entry name" value="RsmB-like_ferredoxin"/>
</dbReference>
<dbReference type="PANTHER" id="PTHR22807">
    <property type="entry name" value="NOP2 YEAST -RELATED NOL1/NOP2/FMU SUN DOMAIN-CONTAINING"/>
    <property type="match status" value="1"/>
</dbReference>
<dbReference type="Gene3D" id="3.30.70.1170">
    <property type="entry name" value="Sun protein, domain 3"/>
    <property type="match status" value="1"/>
</dbReference>
<feature type="binding site" evidence="6">
    <location>
        <begin position="252"/>
        <end position="258"/>
    </location>
    <ligand>
        <name>S-adenosyl-L-methionine</name>
        <dbReference type="ChEBI" id="CHEBI:59789"/>
    </ligand>
</feature>
<evidence type="ECO:0000313" key="8">
    <source>
        <dbReference type="EMBL" id="TSE28280.1"/>
    </source>
</evidence>
<dbReference type="EC" id="2.1.1.176" evidence="8"/>
<dbReference type="CDD" id="cd02440">
    <property type="entry name" value="AdoMet_MTases"/>
    <property type="match status" value="1"/>
</dbReference>
<feature type="binding site" evidence="6">
    <location>
        <position position="304"/>
    </location>
    <ligand>
        <name>S-adenosyl-L-methionine</name>
        <dbReference type="ChEBI" id="CHEBI:59789"/>
    </ligand>
</feature>
<dbReference type="Gene3D" id="3.40.50.150">
    <property type="entry name" value="Vaccinia Virus protein VP39"/>
    <property type="match status" value="1"/>
</dbReference>
<dbReference type="Pfam" id="PF22458">
    <property type="entry name" value="RsmF-B_ferredox"/>
    <property type="match status" value="1"/>
</dbReference>
<dbReference type="PRINTS" id="PR02008">
    <property type="entry name" value="RCMTFAMILY"/>
</dbReference>
<dbReference type="PANTHER" id="PTHR22807:SF61">
    <property type="entry name" value="NOL1_NOP2_SUN FAMILY PROTEIN _ ANTITERMINATION NUSB DOMAIN-CONTAINING PROTEIN"/>
    <property type="match status" value="1"/>
</dbReference>
<dbReference type="GO" id="GO:0003723">
    <property type="term" value="F:RNA binding"/>
    <property type="evidence" value="ECO:0007669"/>
    <property type="project" value="UniProtKB-UniRule"/>
</dbReference>
<dbReference type="InterPro" id="IPR035926">
    <property type="entry name" value="NusB-like_sf"/>
</dbReference>
<dbReference type="InterPro" id="IPR018314">
    <property type="entry name" value="RsmB/NOL1/NOP2-like_CS"/>
</dbReference>
<reference evidence="8 9" key="1">
    <citation type="submission" date="2019-07" db="EMBL/GenBank/DDBJ databases">
        <title>Tepidimonas thermarum AA-1 draft genome.</title>
        <authorList>
            <person name="Da Costa M.S."/>
            <person name="Froufe H.J.C."/>
            <person name="Egas C."/>
            <person name="Albuquerque L."/>
        </authorList>
    </citation>
    <scope>NUCLEOTIDE SEQUENCE [LARGE SCALE GENOMIC DNA]</scope>
    <source>
        <strain evidence="8 9">AA-1</strain>
    </source>
</reference>
<dbReference type="AlphaFoldDB" id="A0A554WXI5"/>
<dbReference type="GO" id="GO:0008173">
    <property type="term" value="F:RNA methyltransferase activity"/>
    <property type="evidence" value="ECO:0007669"/>
    <property type="project" value="InterPro"/>
</dbReference>
<feature type="domain" description="SAM-dependent MTase RsmB/NOP-type" evidence="7">
    <location>
        <begin position="161"/>
        <end position="447"/>
    </location>
</feature>